<evidence type="ECO:0000256" key="3">
    <source>
        <dbReference type="ARBA" id="ARBA00013085"/>
    </source>
</evidence>
<dbReference type="InterPro" id="IPR010140">
    <property type="entry name" value="Histidinol_P_phosphatase_HisJ"/>
</dbReference>
<evidence type="ECO:0000256" key="6">
    <source>
        <dbReference type="ARBA" id="ARBA00023102"/>
    </source>
</evidence>
<dbReference type="EC" id="3.1.3.15" evidence="3 8"/>
<dbReference type="GO" id="GO:0000105">
    <property type="term" value="P:L-histidine biosynthetic process"/>
    <property type="evidence" value="ECO:0007669"/>
    <property type="project" value="UniProtKB-UniRule"/>
</dbReference>
<feature type="domain" description="PHP" evidence="9">
    <location>
        <begin position="6"/>
        <end position="199"/>
    </location>
</feature>
<dbReference type="InterPro" id="IPR004013">
    <property type="entry name" value="PHP_dom"/>
</dbReference>
<evidence type="ECO:0000313" key="10">
    <source>
        <dbReference type="EMBL" id="SER24691.1"/>
    </source>
</evidence>
<keyword evidence="6 8" id="KW-0368">Histidine biosynthesis</keyword>
<organism evidence="10 11">
    <name type="scientific">Butyrivibrio fibrisolvens</name>
    <dbReference type="NCBI Taxonomy" id="831"/>
    <lineage>
        <taxon>Bacteria</taxon>
        <taxon>Bacillati</taxon>
        <taxon>Bacillota</taxon>
        <taxon>Clostridia</taxon>
        <taxon>Lachnospirales</taxon>
        <taxon>Lachnospiraceae</taxon>
        <taxon>Butyrivibrio</taxon>
    </lineage>
</organism>
<keyword evidence="4 8" id="KW-0028">Amino-acid biosynthesis</keyword>
<evidence type="ECO:0000256" key="1">
    <source>
        <dbReference type="ARBA" id="ARBA00004970"/>
    </source>
</evidence>
<dbReference type="SUPFAM" id="SSF89550">
    <property type="entry name" value="PHP domain-like"/>
    <property type="match status" value="1"/>
</dbReference>
<comment type="similarity">
    <text evidence="2 8">Belongs to the PHP hydrolase family. HisK subfamily.</text>
</comment>
<dbReference type="RefSeq" id="WP_081356933.1">
    <property type="nucleotide sequence ID" value="NZ_FOGJ01000003.1"/>
</dbReference>
<dbReference type="Gene3D" id="3.20.20.140">
    <property type="entry name" value="Metal-dependent hydrolases"/>
    <property type="match status" value="1"/>
</dbReference>
<dbReference type="GO" id="GO:0004401">
    <property type="term" value="F:histidinol-phosphatase activity"/>
    <property type="evidence" value="ECO:0007669"/>
    <property type="project" value="UniProtKB-UniRule"/>
</dbReference>
<dbReference type="GO" id="GO:0005737">
    <property type="term" value="C:cytoplasm"/>
    <property type="evidence" value="ECO:0007669"/>
    <property type="project" value="TreeGrafter"/>
</dbReference>
<dbReference type="eggNOG" id="COG1387">
    <property type="taxonomic scope" value="Bacteria"/>
</dbReference>
<dbReference type="EMBL" id="FOGJ01000003">
    <property type="protein sequence ID" value="SER24691.1"/>
    <property type="molecule type" value="Genomic_DNA"/>
</dbReference>
<comment type="pathway">
    <text evidence="1 8">Amino-acid biosynthesis; L-histidine biosynthesis; L-histidine from 5-phospho-alpha-D-ribose 1-diphosphate: step 8/9.</text>
</comment>
<dbReference type="InterPro" id="IPR016195">
    <property type="entry name" value="Pol/histidinol_Pase-like"/>
</dbReference>
<dbReference type="PANTHER" id="PTHR21039:SF0">
    <property type="entry name" value="HISTIDINOL-PHOSPHATASE"/>
    <property type="match status" value="1"/>
</dbReference>
<dbReference type="Pfam" id="PF02811">
    <property type="entry name" value="PHP"/>
    <property type="match status" value="1"/>
</dbReference>
<evidence type="ECO:0000256" key="5">
    <source>
        <dbReference type="ARBA" id="ARBA00022801"/>
    </source>
</evidence>
<evidence type="ECO:0000313" key="11">
    <source>
        <dbReference type="Proteomes" id="UP000182584"/>
    </source>
</evidence>
<evidence type="ECO:0000256" key="7">
    <source>
        <dbReference type="ARBA" id="ARBA00049158"/>
    </source>
</evidence>
<dbReference type="PANTHER" id="PTHR21039">
    <property type="entry name" value="HISTIDINOL PHOSPHATASE-RELATED"/>
    <property type="match status" value="1"/>
</dbReference>
<dbReference type="NCBIfam" id="TIGR01856">
    <property type="entry name" value="hisJ_fam"/>
    <property type="match status" value="1"/>
</dbReference>
<protein>
    <recommendedName>
        <fullName evidence="3 8">Histidinol-phosphatase</fullName>
        <shortName evidence="8">HolPase</shortName>
        <ecNumber evidence="3 8">3.1.3.15</ecNumber>
    </recommendedName>
</protein>
<proteinExistence type="inferred from homology"/>
<keyword evidence="5 8" id="KW-0378">Hydrolase</keyword>
<name>A0A1H9MMA9_BUTFI</name>
<reference evidence="10 11" key="1">
    <citation type="submission" date="2016-10" db="EMBL/GenBank/DDBJ databases">
        <authorList>
            <person name="de Groot N.N."/>
        </authorList>
    </citation>
    <scope>NUCLEOTIDE SEQUENCE [LARGE SCALE GENOMIC DNA]</scope>
    <source>
        <strain evidence="10 11">AR40</strain>
    </source>
</reference>
<dbReference type="Proteomes" id="UP000182584">
    <property type="component" value="Unassembled WGS sequence"/>
</dbReference>
<accession>A0A1H9MMA9</accession>
<sequence>MNIIADYHMHSEHSGDSTAPMKNMIESSIDKGLQEICFTEHMDLDYPIGPDNPEGFFEIDADSYRQDFLRLQEIYRSRITIRYGIELGLQPQITEQNETFLSKYPFEFVIGSNHLCHHKDPYYPSYYEGRSIDDAVREFYECTLENIKMFHNFDVLGHLDYIVRYIPCQSDYNFTKFSDIIDEILKILISENKGLDVNTKSFQSGMNDPNPCGEILARYKELGGRIITFGSDAHKPEHVAYAFDRARKTALKAGFTSYCTFKDRKPVFHDL</sequence>
<dbReference type="UniPathway" id="UPA00031">
    <property type="reaction ID" value="UER00013"/>
</dbReference>
<evidence type="ECO:0000259" key="9">
    <source>
        <dbReference type="Pfam" id="PF02811"/>
    </source>
</evidence>
<gene>
    <name evidence="10" type="ORF">SAMN04487884_103158</name>
</gene>
<evidence type="ECO:0000256" key="2">
    <source>
        <dbReference type="ARBA" id="ARBA00009152"/>
    </source>
</evidence>
<evidence type="ECO:0000256" key="8">
    <source>
        <dbReference type="RuleBase" id="RU366003"/>
    </source>
</evidence>
<dbReference type="OrthoDB" id="9775255at2"/>
<dbReference type="AlphaFoldDB" id="A0A1H9MMA9"/>
<evidence type="ECO:0000256" key="4">
    <source>
        <dbReference type="ARBA" id="ARBA00022605"/>
    </source>
</evidence>
<comment type="catalytic activity">
    <reaction evidence="7 8">
        <text>L-histidinol phosphate + H2O = L-histidinol + phosphate</text>
        <dbReference type="Rhea" id="RHEA:14465"/>
        <dbReference type="ChEBI" id="CHEBI:15377"/>
        <dbReference type="ChEBI" id="CHEBI:43474"/>
        <dbReference type="ChEBI" id="CHEBI:57699"/>
        <dbReference type="ChEBI" id="CHEBI:57980"/>
        <dbReference type="EC" id="3.1.3.15"/>
    </reaction>
</comment>